<comment type="caution">
    <text evidence="2">The sequence shown here is derived from an EMBL/GenBank/DDBJ whole genome shotgun (WGS) entry which is preliminary data.</text>
</comment>
<feature type="chain" id="PRO_5045654025" description="Lipoprotein" evidence="1">
    <location>
        <begin position="25"/>
        <end position="643"/>
    </location>
</feature>
<gene>
    <name evidence="2" type="ORF">ACFQS8_12650</name>
</gene>
<proteinExistence type="predicted"/>
<dbReference type="PROSITE" id="PS51257">
    <property type="entry name" value="PROKAR_LIPOPROTEIN"/>
    <property type="match status" value="1"/>
</dbReference>
<evidence type="ECO:0008006" key="4">
    <source>
        <dbReference type="Google" id="ProtNLM"/>
    </source>
</evidence>
<dbReference type="EMBL" id="JBHTBR010000005">
    <property type="protein sequence ID" value="MFC7292472.1"/>
    <property type="molecule type" value="Genomic_DNA"/>
</dbReference>
<accession>A0ABW2INI0</accession>
<reference evidence="3" key="1">
    <citation type="journal article" date="2019" name="Int. J. Syst. Evol. Microbiol.">
        <title>The Global Catalogue of Microorganisms (GCM) 10K type strain sequencing project: providing services to taxonomists for standard genome sequencing and annotation.</title>
        <authorList>
            <consortium name="The Broad Institute Genomics Platform"/>
            <consortium name="The Broad Institute Genome Sequencing Center for Infectious Disease"/>
            <person name="Wu L."/>
            <person name="Ma J."/>
        </authorList>
    </citation>
    <scope>NUCLEOTIDE SEQUENCE [LARGE SCALE GENOMIC DNA]</scope>
    <source>
        <strain evidence="3">CCUG 51308</strain>
    </source>
</reference>
<dbReference type="Proteomes" id="UP001596492">
    <property type="component" value="Unassembled WGS sequence"/>
</dbReference>
<name>A0ABW2INI0_9PROT</name>
<dbReference type="RefSeq" id="WP_382167925.1">
    <property type="nucleotide sequence ID" value="NZ_JBHTBR010000005.1"/>
</dbReference>
<evidence type="ECO:0000256" key="1">
    <source>
        <dbReference type="SAM" id="SignalP"/>
    </source>
</evidence>
<evidence type="ECO:0000313" key="3">
    <source>
        <dbReference type="Proteomes" id="UP001596492"/>
    </source>
</evidence>
<keyword evidence="1" id="KW-0732">Signal</keyword>
<sequence>MRRFSSIAFIGAIALVGCSSKAPASLESALKSDDASISYLETLHKRTPKSALADTATWNAISTQDNSLFVISYESLSPESKGQIAHNLKIAFAAYPDIGLQAETAKIWGMDTNAITNLRENKPTKIAERIDLTNVSYFGFKEWMEDFTTQANDLSIEKFSEILDENNEIKDLEAQLNTQIDIEKYDFNYGRITIDGLHWSGLAPAISAKADEDESTTKIWDAISGYARWSRAFNIDALLTKDTKGEFIMRQNVAGADDMTQDIDMKFDIPFVGLLGYNQGDTAFITYKDIDMQMTQDMKSDENGMDISMDQGGTTGLLTVRDFKVSNLFSHLANRELPPTSATNLLSLGKWHGEDMHSRMSGDTISVSESFDIDLTHFHWLIPTKMSFNAPDTTYDISSFLNIFSDMISSMAPQDMDAKEFDDMNTFFEGIDGVLGEHDLENLSFAGNFSYDWNPETGKFDLNLDYNFKELLGFDIEFNGFIGDFTSFETAYKTDENLRGDTFTKLLSEKVGLDHAHYSITDHGVGLDKIFGLVIDIAKLVPEDKAGQMAMLQNTDAPNLRLMASSMVRMGGMAGKEQFPQAVTWSNLAADFLQKGGEFKFAIDPDTTLNQKSVDEAKANGVEKPEDIINFIGVAVTHTAPAE</sequence>
<organism evidence="2 3">
    <name type="scientific">Hirschia litorea</name>
    <dbReference type="NCBI Taxonomy" id="1199156"/>
    <lineage>
        <taxon>Bacteria</taxon>
        <taxon>Pseudomonadati</taxon>
        <taxon>Pseudomonadota</taxon>
        <taxon>Alphaproteobacteria</taxon>
        <taxon>Hyphomonadales</taxon>
        <taxon>Hyphomonadaceae</taxon>
        <taxon>Hirschia</taxon>
    </lineage>
</organism>
<feature type="signal peptide" evidence="1">
    <location>
        <begin position="1"/>
        <end position="24"/>
    </location>
</feature>
<evidence type="ECO:0000313" key="2">
    <source>
        <dbReference type="EMBL" id="MFC7292472.1"/>
    </source>
</evidence>
<keyword evidence="3" id="KW-1185">Reference proteome</keyword>
<protein>
    <recommendedName>
        <fullName evidence="4">Lipoprotein</fullName>
    </recommendedName>
</protein>